<dbReference type="InterPro" id="IPR051262">
    <property type="entry name" value="SMP-30/CGR1_Lactonase"/>
</dbReference>
<dbReference type="InterPro" id="IPR011042">
    <property type="entry name" value="6-blade_b-propeller_TolB-like"/>
</dbReference>
<gene>
    <name evidence="2" type="ORF">KXQ929_LOCUS19220</name>
</gene>
<dbReference type="AlphaFoldDB" id="A0A819DU88"/>
<organism evidence="2 3">
    <name type="scientific">Adineta steineri</name>
    <dbReference type="NCBI Taxonomy" id="433720"/>
    <lineage>
        <taxon>Eukaryota</taxon>
        <taxon>Metazoa</taxon>
        <taxon>Spiralia</taxon>
        <taxon>Gnathifera</taxon>
        <taxon>Rotifera</taxon>
        <taxon>Eurotatoria</taxon>
        <taxon>Bdelloidea</taxon>
        <taxon>Adinetida</taxon>
        <taxon>Adinetidae</taxon>
        <taxon>Adineta</taxon>
    </lineage>
</organism>
<dbReference type="Proteomes" id="UP000663868">
    <property type="component" value="Unassembled WGS sequence"/>
</dbReference>
<name>A0A819DU88_9BILA</name>
<evidence type="ECO:0000256" key="1">
    <source>
        <dbReference type="SAM" id="SignalP"/>
    </source>
</evidence>
<comment type="caution">
    <text evidence="2">The sequence shown here is derived from an EMBL/GenBank/DDBJ whole genome shotgun (WGS) entry which is preliminary data.</text>
</comment>
<evidence type="ECO:0000313" key="2">
    <source>
        <dbReference type="EMBL" id="CAF3836876.1"/>
    </source>
</evidence>
<dbReference type="PANTHER" id="PTHR47572">
    <property type="entry name" value="LIPOPROTEIN-RELATED"/>
    <property type="match status" value="1"/>
</dbReference>
<feature type="signal peptide" evidence="1">
    <location>
        <begin position="1"/>
        <end position="23"/>
    </location>
</feature>
<protein>
    <submittedName>
        <fullName evidence="2">Uncharacterized protein</fullName>
    </submittedName>
</protein>
<proteinExistence type="predicted"/>
<dbReference type="Gene3D" id="2.120.10.30">
    <property type="entry name" value="TolB, C-terminal domain"/>
    <property type="match status" value="2"/>
</dbReference>
<sequence length="422" mass="47264">MAIINIYCYVVFIILSITVQIESQICEKTAQYDQCSTNNACGCFHMLGANDGVGICGFLWPTCSRLVPCNSSDNSCLQSNTICVQHPQCDDRPLCYPVTMMNENICPPMINKVDLKWKLDFSIVAGGNGNDLNQVRRVQGIYIDDDKQTIYITQYNSDRIVGWKFGEESGEIVAGGNGHGDEINQLHNPSDVTVDKKNDLLIICDQGNERVVQWSRQKQIDPRIIIAEIKCNGVTIDNNGDIYISEGETHSVIQLKQGEAEVTTVAGGNGYGYEPNQLNNPAYIFVDEQYSIYVSDHEYGRVTKWIKNAKEGISVAKEQIPDDNQFWSSHPSGMAVDHFGNVYVSELDNNQIVRWSEGSKEGHIVMNGGHYERPPYLFSGPTAISLDRNGNLYVVDIYERRIIKILKASVNARIKPEEMILT</sequence>
<reference evidence="2" key="1">
    <citation type="submission" date="2021-02" db="EMBL/GenBank/DDBJ databases">
        <authorList>
            <person name="Nowell W R."/>
        </authorList>
    </citation>
    <scope>NUCLEOTIDE SEQUENCE</scope>
</reference>
<keyword evidence="1" id="KW-0732">Signal</keyword>
<evidence type="ECO:0000313" key="3">
    <source>
        <dbReference type="Proteomes" id="UP000663868"/>
    </source>
</evidence>
<dbReference type="CDD" id="cd05819">
    <property type="entry name" value="NHL"/>
    <property type="match status" value="1"/>
</dbReference>
<accession>A0A819DU88</accession>
<dbReference type="PANTHER" id="PTHR47572:SF4">
    <property type="entry name" value="LACTONASE DRP35"/>
    <property type="match status" value="1"/>
</dbReference>
<dbReference type="EMBL" id="CAJOBB010001293">
    <property type="protein sequence ID" value="CAF3836876.1"/>
    <property type="molecule type" value="Genomic_DNA"/>
</dbReference>
<dbReference type="SUPFAM" id="SSF101898">
    <property type="entry name" value="NHL repeat"/>
    <property type="match status" value="1"/>
</dbReference>
<feature type="chain" id="PRO_5032270349" evidence="1">
    <location>
        <begin position="24"/>
        <end position="422"/>
    </location>
</feature>